<name>A0A251UMI9_HELAN</name>
<evidence type="ECO:0000313" key="3">
    <source>
        <dbReference type="Proteomes" id="UP000215914"/>
    </source>
</evidence>
<feature type="transmembrane region" description="Helical" evidence="1">
    <location>
        <begin position="40"/>
        <end position="60"/>
    </location>
</feature>
<evidence type="ECO:0000313" key="2">
    <source>
        <dbReference type="EMBL" id="OTG23531.1"/>
    </source>
</evidence>
<sequence length="100" mass="11563">MSPCRQSSVILFIRTFILSFLPLHTIHIQLVYSIEFIDKAYQSSLFFTGFISVGVVCNGLRRLINPRRNNIPSKPRSSLDTWSLHREEQVVVEHGSWMPC</sequence>
<dbReference type="EMBL" id="CM007895">
    <property type="protein sequence ID" value="OTG23531.1"/>
    <property type="molecule type" value="Genomic_DNA"/>
</dbReference>
<accession>A0A251UMI9</accession>
<keyword evidence="1" id="KW-0812">Transmembrane</keyword>
<keyword evidence="1" id="KW-1133">Transmembrane helix</keyword>
<gene>
    <name evidence="2" type="ORF">HannXRQ_Chr06g0183551</name>
</gene>
<dbReference type="InParanoid" id="A0A251UMI9"/>
<evidence type="ECO:0000256" key="1">
    <source>
        <dbReference type="SAM" id="Phobius"/>
    </source>
</evidence>
<feature type="transmembrane region" description="Helical" evidence="1">
    <location>
        <begin position="12"/>
        <end position="34"/>
    </location>
</feature>
<dbReference type="AlphaFoldDB" id="A0A251UMI9"/>
<organism evidence="2 3">
    <name type="scientific">Helianthus annuus</name>
    <name type="common">Common sunflower</name>
    <dbReference type="NCBI Taxonomy" id="4232"/>
    <lineage>
        <taxon>Eukaryota</taxon>
        <taxon>Viridiplantae</taxon>
        <taxon>Streptophyta</taxon>
        <taxon>Embryophyta</taxon>
        <taxon>Tracheophyta</taxon>
        <taxon>Spermatophyta</taxon>
        <taxon>Magnoliopsida</taxon>
        <taxon>eudicotyledons</taxon>
        <taxon>Gunneridae</taxon>
        <taxon>Pentapetalae</taxon>
        <taxon>asterids</taxon>
        <taxon>campanulids</taxon>
        <taxon>Asterales</taxon>
        <taxon>Asteraceae</taxon>
        <taxon>Asteroideae</taxon>
        <taxon>Heliantheae alliance</taxon>
        <taxon>Heliantheae</taxon>
        <taxon>Helianthus</taxon>
    </lineage>
</organism>
<keyword evidence="1" id="KW-0472">Membrane</keyword>
<reference evidence="3" key="1">
    <citation type="journal article" date="2017" name="Nature">
        <title>The sunflower genome provides insights into oil metabolism, flowering and Asterid evolution.</title>
        <authorList>
            <person name="Badouin H."/>
            <person name="Gouzy J."/>
            <person name="Grassa C.J."/>
            <person name="Murat F."/>
            <person name="Staton S.E."/>
            <person name="Cottret L."/>
            <person name="Lelandais-Briere C."/>
            <person name="Owens G.L."/>
            <person name="Carrere S."/>
            <person name="Mayjonade B."/>
            <person name="Legrand L."/>
            <person name="Gill N."/>
            <person name="Kane N.C."/>
            <person name="Bowers J.E."/>
            <person name="Hubner S."/>
            <person name="Bellec A."/>
            <person name="Berard A."/>
            <person name="Berges H."/>
            <person name="Blanchet N."/>
            <person name="Boniface M.C."/>
            <person name="Brunel D."/>
            <person name="Catrice O."/>
            <person name="Chaidir N."/>
            <person name="Claudel C."/>
            <person name="Donnadieu C."/>
            <person name="Faraut T."/>
            <person name="Fievet G."/>
            <person name="Helmstetter N."/>
            <person name="King M."/>
            <person name="Knapp S.J."/>
            <person name="Lai Z."/>
            <person name="Le Paslier M.C."/>
            <person name="Lippi Y."/>
            <person name="Lorenzon L."/>
            <person name="Mandel J.R."/>
            <person name="Marage G."/>
            <person name="Marchand G."/>
            <person name="Marquand E."/>
            <person name="Bret-Mestries E."/>
            <person name="Morien E."/>
            <person name="Nambeesan S."/>
            <person name="Nguyen T."/>
            <person name="Pegot-Espagnet P."/>
            <person name="Pouilly N."/>
            <person name="Raftis F."/>
            <person name="Sallet E."/>
            <person name="Schiex T."/>
            <person name="Thomas J."/>
            <person name="Vandecasteele C."/>
            <person name="Vares D."/>
            <person name="Vear F."/>
            <person name="Vautrin S."/>
            <person name="Crespi M."/>
            <person name="Mangin B."/>
            <person name="Burke J.M."/>
            <person name="Salse J."/>
            <person name="Munos S."/>
            <person name="Vincourt P."/>
            <person name="Rieseberg L.H."/>
            <person name="Langlade N.B."/>
        </authorList>
    </citation>
    <scope>NUCLEOTIDE SEQUENCE [LARGE SCALE GENOMIC DNA]</scope>
    <source>
        <strain evidence="3">cv. SF193</strain>
    </source>
</reference>
<protein>
    <submittedName>
        <fullName evidence="2">Uncharacterized protein</fullName>
    </submittedName>
</protein>
<proteinExistence type="predicted"/>
<dbReference type="Proteomes" id="UP000215914">
    <property type="component" value="Chromosome 6"/>
</dbReference>
<keyword evidence="3" id="KW-1185">Reference proteome</keyword>